<name>A0ABS1TA80_9CLOT</name>
<evidence type="ECO:0008006" key="3">
    <source>
        <dbReference type="Google" id="ProtNLM"/>
    </source>
</evidence>
<keyword evidence="2" id="KW-1185">Reference proteome</keyword>
<reference evidence="1 2" key="1">
    <citation type="submission" date="2021-01" db="EMBL/GenBank/DDBJ databases">
        <title>Genome public.</title>
        <authorList>
            <person name="Liu C."/>
            <person name="Sun Q."/>
        </authorList>
    </citation>
    <scope>NUCLEOTIDE SEQUENCE [LARGE SCALE GENOMIC DNA]</scope>
    <source>
        <strain evidence="1 2">YIM B02515</strain>
    </source>
</reference>
<gene>
    <name evidence="1" type="ORF">JK636_07335</name>
</gene>
<accession>A0ABS1TA80</accession>
<comment type="caution">
    <text evidence="1">The sequence shown here is derived from an EMBL/GenBank/DDBJ whole genome shotgun (WGS) entry which is preliminary data.</text>
</comment>
<dbReference type="EMBL" id="JAESWC010000002">
    <property type="protein sequence ID" value="MBL4935571.1"/>
    <property type="molecule type" value="Genomic_DNA"/>
</dbReference>
<evidence type="ECO:0000313" key="2">
    <source>
        <dbReference type="Proteomes" id="UP000632377"/>
    </source>
</evidence>
<protein>
    <recommendedName>
        <fullName evidence="3">DNA phosphorothioation-dependent restriction protein DptF</fullName>
    </recommendedName>
</protein>
<proteinExistence type="predicted"/>
<organism evidence="1 2">
    <name type="scientific">Clostridium rhizosphaerae</name>
    <dbReference type="NCBI Taxonomy" id="2803861"/>
    <lineage>
        <taxon>Bacteria</taxon>
        <taxon>Bacillati</taxon>
        <taxon>Bacillota</taxon>
        <taxon>Clostridia</taxon>
        <taxon>Eubacteriales</taxon>
        <taxon>Clostridiaceae</taxon>
        <taxon>Clostridium</taxon>
    </lineage>
</organism>
<dbReference type="Proteomes" id="UP000632377">
    <property type="component" value="Unassembled WGS sequence"/>
</dbReference>
<dbReference type="RefSeq" id="WP_202748172.1">
    <property type="nucleotide sequence ID" value="NZ_JAESWC010000002.1"/>
</dbReference>
<sequence>MENGFVDYLKSMNNATSGNINALAESQVTNKFYNSIRVTRKLGTNISNQIKSANNVVYILTGHAGDGKTSILIQVLKELGMLGDGEKLKVDDEINKDGISLYYVKDMSELAQERQIDLLKRALEAPTNNKSAILISNTGPLLNSFQRLLGSSDEIKDKIENTLLEQLDTNENKKISLLGYDFYLVNIARIDNTGFVKEIINKICKEENWTGCRQCENKERCPVFSNYTSISENKNTVIDFVESYYRWLYENDKRITIRQMLSQISFAITGNVKCDDLKKWDKRVFTKFQYSFANLFFGYKGINMLSNAKQIKAIDYLQQLELDSIALKSDYEMFVKNNFSILPNGIQETVVRVWKEFSKRYHNEEDSKINLENDLEMRRAIRRFYLVYGLKTDLSQDRFSEILGDTFVEYKRLISEKQSPRSLRSMKKVIFDALYIKNIGIPPKNENKLYLTLTRYDGAFQSVLLLLGKANYDEIEVVQIEKDMSNEDISKKFDLYLSIKNGVERFKLNLPILMYFKSVVDGAISTDMNPALSHGLAELNSKLLKVFRYSDKNTIKMIVNTLAGTQDVEAQFEEDKVYII</sequence>
<evidence type="ECO:0000313" key="1">
    <source>
        <dbReference type="EMBL" id="MBL4935571.1"/>
    </source>
</evidence>